<keyword evidence="2" id="KW-0808">Transferase</keyword>
<dbReference type="GO" id="GO:0016740">
    <property type="term" value="F:transferase activity"/>
    <property type="evidence" value="ECO:0007669"/>
    <property type="project" value="UniProtKB-KW"/>
</dbReference>
<evidence type="ECO:0000259" key="1">
    <source>
        <dbReference type="Pfam" id="PF04230"/>
    </source>
</evidence>
<dbReference type="RefSeq" id="WP_418159841.1">
    <property type="nucleotide sequence ID" value="NZ_JBBLZC010000011.1"/>
</dbReference>
<gene>
    <name evidence="2" type="ORF">U1T56_12585</name>
</gene>
<dbReference type="PANTHER" id="PTHR36836:SF1">
    <property type="entry name" value="COLANIC ACID BIOSYNTHESIS PROTEIN WCAK"/>
    <property type="match status" value="1"/>
</dbReference>
<sequence>MLGGDADGNLGDRAILQATCRQIQELAPEAAVAVVSGDGARASRDYGARAIAPGPRGFLSLCAAAARSDLVLIGGGGLFQDDDSLVKMPYWALRVALMRLFCRRVVGYALGVGPLRAGISRLAARLAFACMEQVTVRDPEALEVAQPLTGKRVGLVPDPALLLPPADPEAARDLLRRHGVPLDGRPLVGVALRRWFPAKPRIVPNKIAHRLPWRRERPPEPEAEALTAGLARALDALVREHGAFVLFLPTYTYAHEGDDRVCEAVAARMTAPAGARAMLRLDDAALYKAVAGELAVLLGGRMHPTILAAAMGTPVVGLAYNPKFMGFFELLGAADRVLDVGRFVREDRAEELSALLDGALRERSGPPRERIETLTAPIRSLNRALFGELAR</sequence>
<proteinExistence type="predicted"/>
<accession>A0ABU8XS04</accession>
<dbReference type="Proteomes" id="UP001375743">
    <property type="component" value="Unassembled WGS sequence"/>
</dbReference>
<dbReference type="Pfam" id="PF04230">
    <property type="entry name" value="PS_pyruv_trans"/>
    <property type="match status" value="1"/>
</dbReference>
<reference evidence="2 3" key="1">
    <citation type="submission" date="2024-01" db="EMBL/GenBank/DDBJ databases">
        <title>Multi-omics insights into the function and evolution of sodium benzoate biodegradation pathways in Benzoatithermus flavus gen. nov., sp. nov. from hot spring.</title>
        <authorList>
            <person name="Hu C.-J."/>
            <person name="Li W.-J."/>
        </authorList>
    </citation>
    <scope>NUCLEOTIDE SEQUENCE [LARGE SCALE GENOMIC DNA]</scope>
    <source>
        <strain evidence="2 3">SYSU G07066</strain>
    </source>
</reference>
<dbReference type="PANTHER" id="PTHR36836">
    <property type="entry name" value="COLANIC ACID BIOSYNTHESIS PROTEIN WCAK"/>
    <property type="match status" value="1"/>
</dbReference>
<dbReference type="EMBL" id="JBBLZC010000011">
    <property type="protein sequence ID" value="MEK0083992.1"/>
    <property type="molecule type" value="Genomic_DNA"/>
</dbReference>
<keyword evidence="3" id="KW-1185">Reference proteome</keyword>
<evidence type="ECO:0000313" key="2">
    <source>
        <dbReference type="EMBL" id="MEK0083992.1"/>
    </source>
</evidence>
<evidence type="ECO:0000313" key="3">
    <source>
        <dbReference type="Proteomes" id="UP001375743"/>
    </source>
</evidence>
<dbReference type="InterPro" id="IPR007345">
    <property type="entry name" value="Polysacch_pyruvyl_Trfase"/>
</dbReference>
<organism evidence="2 3">
    <name type="scientific">Benzoatithermus flavus</name>
    <dbReference type="NCBI Taxonomy" id="3108223"/>
    <lineage>
        <taxon>Bacteria</taxon>
        <taxon>Pseudomonadati</taxon>
        <taxon>Pseudomonadota</taxon>
        <taxon>Alphaproteobacteria</taxon>
        <taxon>Geminicoccales</taxon>
        <taxon>Geminicoccaceae</taxon>
        <taxon>Benzoatithermus</taxon>
    </lineage>
</organism>
<name>A0ABU8XS04_9PROT</name>
<protein>
    <submittedName>
        <fullName evidence="2">Polysaccharide pyruvyl transferase family protein</fullName>
    </submittedName>
</protein>
<feature type="domain" description="Polysaccharide pyruvyl transferase" evidence="1">
    <location>
        <begin position="9"/>
        <end position="321"/>
    </location>
</feature>
<comment type="caution">
    <text evidence="2">The sequence shown here is derived from an EMBL/GenBank/DDBJ whole genome shotgun (WGS) entry which is preliminary data.</text>
</comment>